<dbReference type="InterPro" id="IPR005828">
    <property type="entry name" value="MFS_sugar_transport-like"/>
</dbReference>
<keyword evidence="5 8" id="KW-1133">Transmembrane helix</keyword>
<comment type="similarity">
    <text evidence="2 7">Belongs to the major facilitator superfamily. Sugar transporter (TC 2.A.1.1) family.</text>
</comment>
<evidence type="ECO:0000256" key="7">
    <source>
        <dbReference type="RuleBase" id="RU003346"/>
    </source>
</evidence>
<dbReference type="GO" id="GO:0005351">
    <property type="term" value="F:carbohydrate:proton symporter activity"/>
    <property type="evidence" value="ECO:0007669"/>
    <property type="project" value="TreeGrafter"/>
</dbReference>
<feature type="transmembrane region" description="Helical" evidence="8">
    <location>
        <begin position="438"/>
        <end position="457"/>
    </location>
</feature>
<evidence type="ECO:0000259" key="9">
    <source>
        <dbReference type="PROSITE" id="PS50850"/>
    </source>
</evidence>
<dbReference type="STRING" id="669874.A0A1E4U1D8"/>
<dbReference type="AlphaFoldDB" id="A0A1E4U1D8"/>
<keyword evidence="4 8" id="KW-0812">Transmembrane</keyword>
<dbReference type="PRINTS" id="PR00171">
    <property type="entry name" value="SUGRTRNSPORT"/>
</dbReference>
<evidence type="ECO:0000256" key="5">
    <source>
        <dbReference type="ARBA" id="ARBA00022989"/>
    </source>
</evidence>
<organism evidence="10 11">
    <name type="scientific">Pachysolen tannophilus NRRL Y-2460</name>
    <dbReference type="NCBI Taxonomy" id="669874"/>
    <lineage>
        <taxon>Eukaryota</taxon>
        <taxon>Fungi</taxon>
        <taxon>Dikarya</taxon>
        <taxon>Ascomycota</taxon>
        <taxon>Saccharomycotina</taxon>
        <taxon>Pichiomycetes</taxon>
        <taxon>Pachysolenaceae</taxon>
        <taxon>Pachysolen</taxon>
    </lineage>
</organism>
<feature type="transmembrane region" description="Helical" evidence="8">
    <location>
        <begin position="324"/>
        <end position="345"/>
    </location>
</feature>
<feature type="transmembrane region" description="Helical" evidence="8">
    <location>
        <begin position="82"/>
        <end position="100"/>
    </location>
</feature>
<dbReference type="InterPro" id="IPR036259">
    <property type="entry name" value="MFS_trans_sf"/>
</dbReference>
<dbReference type="FunFam" id="1.20.1250.20:FF:000026">
    <property type="entry name" value="MFS quinate transporter QutD"/>
    <property type="match status" value="1"/>
</dbReference>
<dbReference type="SUPFAM" id="SSF103473">
    <property type="entry name" value="MFS general substrate transporter"/>
    <property type="match status" value="1"/>
</dbReference>
<feature type="transmembrane region" description="Helical" evidence="8">
    <location>
        <begin position="38"/>
        <end position="62"/>
    </location>
</feature>
<evidence type="ECO:0000313" key="10">
    <source>
        <dbReference type="EMBL" id="ODV97824.1"/>
    </source>
</evidence>
<keyword evidence="11" id="KW-1185">Reference proteome</keyword>
<evidence type="ECO:0000256" key="1">
    <source>
        <dbReference type="ARBA" id="ARBA00004141"/>
    </source>
</evidence>
<dbReference type="InterPro" id="IPR005829">
    <property type="entry name" value="Sugar_transporter_CS"/>
</dbReference>
<feature type="domain" description="Major facilitator superfamily (MFS) profile" evidence="9">
    <location>
        <begin position="40"/>
        <end position="491"/>
    </location>
</feature>
<reference evidence="11" key="1">
    <citation type="submission" date="2016-05" db="EMBL/GenBank/DDBJ databases">
        <title>Comparative genomics of biotechnologically important yeasts.</title>
        <authorList>
            <consortium name="DOE Joint Genome Institute"/>
            <person name="Riley R."/>
            <person name="Haridas S."/>
            <person name="Wolfe K.H."/>
            <person name="Lopes M.R."/>
            <person name="Hittinger C.T."/>
            <person name="Goker M."/>
            <person name="Salamov A."/>
            <person name="Wisecaver J."/>
            <person name="Long T.M."/>
            <person name="Aerts A.L."/>
            <person name="Barry K."/>
            <person name="Choi C."/>
            <person name="Clum A."/>
            <person name="Coughlan A.Y."/>
            <person name="Deshpande S."/>
            <person name="Douglass A.P."/>
            <person name="Hanson S.J."/>
            <person name="Klenk H.-P."/>
            <person name="Labutti K."/>
            <person name="Lapidus A."/>
            <person name="Lindquist E."/>
            <person name="Lipzen A."/>
            <person name="Meier-Kolthoff J.P."/>
            <person name="Ohm R.A."/>
            <person name="Otillar R.P."/>
            <person name="Pangilinan J."/>
            <person name="Peng Y."/>
            <person name="Rokas A."/>
            <person name="Rosa C.A."/>
            <person name="Scheuner C."/>
            <person name="Sibirny A.A."/>
            <person name="Slot J.C."/>
            <person name="Stielow J.B."/>
            <person name="Sun H."/>
            <person name="Kurtzman C.P."/>
            <person name="Blackwell M."/>
            <person name="Grigoriev I.V."/>
            <person name="Jeffries T.W."/>
        </authorList>
    </citation>
    <scope>NUCLEOTIDE SEQUENCE [LARGE SCALE GENOMIC DNA]</scope>
    <source>
        <strain evidence="11">NRRL Y-2460</strain>
    </source>
</reference>
<dbReference type="GO" id="GO:0016020">
    <property type="term" value="C:membrane"/>
    <property type="evidence" value="ECO:0007669"/>
    <property type="project" value="UniProtKB-SubCell"/>
</dbReference>
<dbReference type="Proteomes" id="UP000094236">
    <property type="component" value="Unassembled WGS sequence"/>
</dbReference>
<name>A0A1E4U1D8_PACTA</name>
<dbReference type="PANTHER" id="PTHR48022">
    <property type="entry name" value="PLASTIDIC GLUCOSE TRANSPORTER 4"/>
    <property type="match status" value="1"/>
</dbReference>
<dbReference type="InterPro" id="IPR003663">
    <property type="entry name" value="Sugar/inositol_transpt"/>
</dbReference>
<dbReference type="PANTHER" id="PTHR48022:SF7">
    <property type="entry name" value="MAJOR FACILITATOR SUPERFAMILY (MFS) PROFILE DOMAIN-CONTAINING PROTEIN-RELATED"/>
    <property type="match status" value="1"/>
</dbReference>
<feature type="transmembrane region" description="Helical" evidence="8">
    <location>
        <begin position="300"/>
        <end position="318"/>
    </location>
</feature>
<sequence>MVLFLKSSSATAAPSANIAKTNFLTDFYDKFPKTYNMYIIAFVSTIGGLMFGFDISSVSSFLSQEYYLKFFDSPDTITQGGISASMAGGSFIGSLIASYISDPLGRRVSLQVSSMFWMIGAAIQSSSQNRAQLICGRFISGFGIGISSSTAPSYVSEISPKKIRGTMGGIFQWSVTIGIMVMFFIGYGCTFIDGVGSFRLAWGLQIVPGAMLFVGVPFLPESPRWLANHGQWSKAEDIVARINSKGDLEDPEVIIELKEIKEQVLIDEDAKDVTFAELFNKTNIKRTTVGMCGQMWQQMCGMNVMMYYIVYIFEMAGYTGNTNLVASSIQYVIFVVMTAPALFFLDKVGRRPLLLIGAVLMAAFLFAVGAILAVYSEPTTDFDGNENITISIPDSNKAAAKALIACSYLFVATFGPTWGPGIWLYCSEIFPNRIRAKANGVSTSVNWIFNFALGMFVPTAFHNISWKTYMIFGTFCVVAFFNVYFLFPETQGKTLEEIDQMWQDGVPAWRTKNYVVELPPLGEVFEEKASAREVENASSDDNATVDETRFRLQSTERVREVNVEEV</sequence>
<gene>
    <name evidence="10" type="ORF">PACTADRAFT_324</name>
</gene>
<feature type="transmembrane region" description="Helical" evidence="8">
    <location>
        <begin position="352"/>
        <end position="375"/>
    </location>
</feature>
<protein>
    <recommendedName>
        <fullName evidence="9">Major facilitator superfamily (MFS) profile domain-containing protein</fullName>
    </recommendedName>
</protein>
<accession>A0A1E4U1D8</accession>
<dbReference type="NCBIfam" id="TIGR00879">
    <property type="entry name" value="SP"/>
    <property type="match status" value="1"/>
</dbReference>
<dbReference type="CDD" id="cd17356">
    <property type="entry name" value="MFS_HXT"/>
    <property type="match status" value="1"/>
</dbReference>
<evidence type="ECO:0000256" key="2">
    <source>
        <dbReference type="ARBA" id="ARBA00010992"/>
    </source>
</evidence>
<dbReference type="EMBL" id="KV454011">
    <property type="protein sequence ID" value="ODV97824.1"/>
    <property type="molecule type" value="Genomic_DNA"/>
</dbReference>
<evidence type="ECO:0000256" key="3">
    <source>
        <dbReference type="ARBA" id="ARBA00022448"/>
    </source>
</evidence>
<evidence type="ECO:0000256" key="8">
    <source>
        <dbReference type="SAM" id="Phobius"/>
    </source>
</evidence>
<feature type="transmembrane region" description="Helical" evidence="8">
    <location>
        <begin position="402"/>
        <end position="426"/>
    </location>
</feature>
<keyword evidence="3 7" id="KW-0813">Transport</keyword>
<feature type="transmembrane region" description="Helical" evidence="8">
    <location>
        <begin position="469"/>
        <end position="487"/>
    </location>
</feature>
<dbReference type="PROSITE" id="PS50850">
    <property type="entry name" value="MFS"/>
    <property type="match status" value="1"/>
</dbReference>
<dbReference type="PROSITE" id="PS00217">
    <property type="entry name" value="SUGAR_TRANSPORT_2"/>
    <property type="match status" value="1"/>
</dbReference>
<evidence type="ECO:0000256" key="4">
    <source>
        <dbReference type="ARBA" id="ARBA00022692"/>
    </source>
</evidence>
<dbReference type="OrthoDB" id="4142200at2759"/>
<feature type="transmembrane region" description="Helical" evidence="8">
    <location>
        <begin position="170"/>
        <end position="188"/>
    </location>
</feature>
<dbReference type="InterPro" id="IPR020846">
    <property type="entry name" value="MFS_dom"/>
</dbReference>
<keyword evidence="6 8" id="KW-0472">Membrane</keyword>
<comment type="subcellular location">
    <subcellularLocation>
        <location evidence="1">Membrane</location>
        <topology evidence="1">Multi-pass membrane protein</topology>
    </subcellularLocation>
</comment>
<dbReference type="InterPro" id="IPR050360">
    <property type="entry name" value="MFS_Sugar_Transporters"/>
</dbReference>
<dbReference type="Gene3D" id="1.20.1250.20">
    <property type="entry name" value="MFS general substrate transporter like domains"/>
    <property type="match status" value="1"/>
</dbReference>
<dbReference type="PROSITE" id="PS00216">
    <property type="entry name" value="SUGAR_TRANSPORT_1"/>
    <property type="match status" value="2"/>
</dbReference>
<evidence type="ECO:0000256" key="6">
    <source>
        <dbReference type="ARBA" id="ARBA00023136"/>
    </source>
</evidence>
<dbReference type="Pfam" id="PF00083">
    <property type="entry name" value="Sugar_tr"/>
    <property type="match status" value="1"/>
</dbReference>
<proteinExistence type="inferred from homology"/>
<evidence type="ECO:0000313" key="11">
    <source>
        <dbReference type="Proteomes" id="UP000094236"/>
    </source>
</evidence>